<dbReference type="Pfam" id="PF01764">
    <property type="entry name" value="Lipase_3"/>
    <property type="match status" value="1"/>
</dbReference>
<evidence type="ECO:0000313" key="6">
    <source>
        <dbReference type="EMBL" id="PPQ85407.1"/>
    </source>
</evidence>
<dbReference type="InterPro" id="IPR002921">
    <property type="entry name" value="Fungal_lipase-type"/>
</dbReference>
<comment type="catalytic activity">
    <reaction evidence="4">
        <text>a monoacylglycerol + H2O = glycerol + a fatty acid + H(+)</text>
        <dbReference type="Rhea" id="RHEA:15245"/>
        <dbReference type="ChEBI" id="CHEBI:15377"/>
        <dbReference type="ChEBI" id="CHEBI:15378"/>
        <dbReference type="ChEBI" id="CHEBI:17408"/>
        <dbReference type="ChEBI" id="CHEBI:17754"/>
        <dbReference type="ChEBI" id="CHEBI:28868"/>
    </reaction>
</comment>
<dbReference type="InParanoid" id="A0A409X3S9"/>
<protein>
    <recommendedName>
        <fullName evidence="5">Fungal lipase-type domain-containing protein</fullName>
    </recommendedName>
</protein>
<evidence type="ECO:0000256" key="1">
    <source>
        <dbReference type="ARBA" id="ARBA00023157"/>
    </source>
</evidence>
<evidence type="ECO:0000313" key="7">
    <source>
        <dbReference type="Proteomes" id="UP000283269"/>
    </source>
</evidence>
<proteinExistence type="inferred from homology"/>
<dbReference type="GO" id="GO:0006629">
    <property type="term" value="P:lipid metabolic process"/>
    <property type="evidence" value="ECO:0007669"/>
    <property type="project" value="InterPro"/>
</dbReference>
<dbReference type="OrthoDB" id="426718at2759"/>
<evidence type="ECO:0000259" key="5">
    <source>
        <dbReference type="Pfam" id="PF01764"/>
    </source>
</evidence>
<dbReference type="Proteomes" id="UP000283269">
    <property type="component" value="Unassembled WGS sequence"/>
</dbReference>
<dbReference type="PANTHER" id="PTHR45856:SF25">
    <property type="entry name" value="FUNGAL LIPASE-LIKE DOMAIN-CONTAINING PROTEIN"/>
    <property type="match status" value="1"/>
</dbReference>
<dbReference type="InterPro" id="IPR051218">
    <property type="entry name" value="Sec_MonoDiacylglyc_Lipase"/>
</dbReference>
<evidence type="ECO:0000256" key="3">
    <source>
        <dbReference type="ARBA" id="ARBA00047591"/>
    </source>
</evidence>
<dbReference type="Gene3D" id="3.40.50.1820">
    <property type="entry name" value="alpha/beta hydrolase"/>
    <property type="match status" value="1"/>
</dbReference>
<feature type="domain" description="Fungal lipase-type" evidence="5">
    <location>
        <begin position="108"/>
        <end position="247"/>
    </location>
</feature>
<gene>
    <name evidence="6" type="ORF">CVT25_006403</name>
</gene>
<keyword evidence="1" id="KW-1015">Disulfide bond</keyword>
<organism evidence="6 7">
    <name type="scientific">Psilocybe cyanescens</name>
    <dbReference type="NCBI Taxonomy" id="93625"/>
    <lineage>
        <taxon>Eukaryota</taxon>
        <taxon>Fungi</taxon>
        <taxon>Dikarya</taxon>
        <taxon>Basidiomycota</taxon>
        <taxon>Agaricomycotina</taxon>
        <taxon>Agaricomycetes</taxon>
        <taxon>Agaricomycetidae</taxon>
        <taxon>Agaricales</taxon>
        <taxon>Agaricineae</taxon>
        <taxon>Strophariaceae</taxon>
        <taxon>Psilocybe</taxon>
    </lineage>
</organism>
<dbReference type="PANTHER" id="PTHR45856">
    <property type="entry name" value="ALPHA/BETA-HYDROLASES SUPERFAMILY PROTEIN"/>
    <property type="match status" value="1"/>
</dbReference>
<keyword evidence="7" id="KW-1185">Reference proteome</keyword>
<dbReference type="AlphaFoldDB" id="A0A409X3S9"/>
<dbReference type="CDD" id="cd00519">
    <property type="entry name" value="Lipase_3"/>
    <property type="match status" value="1"/>
</dbReference>
<comment type="caution">
    <text evidence="6">The sequence shown here is derived from an EMBL/GenBank/DDBJ whole genome shotgun (WGS) entry which is preliminary data.</text>
</comment>
<comment type="catalytic activity">
    <reaction evidence="3">
        <text>a diacylglycerol + H2O = a monoacylglycerol + a fatty acid + H(+)</text>
        <dbReference type="Rhea" id="RHEA:32731"/>
        <dbReference type="ChEBI" id="CHEBI:15377"/>
        <dbReference type="ChEBI" id="CHEBI:15378"/>
        <dbReference type="ChEBI" id="CHEBI:17408"/>
        <dbReference type="ChEBI" id="CHEBI:18035"/>
        <dbReference type="ChEBI" id="CHEBI:28868"/>
    </reaction>
</comment>
<comment type="similarity">
    <text evidence="2">Belongs to the AB hydrolase superfamily. Lipase family. Class 3 subfamily.</text>
</comment>
<evidence type="ECO:0000256" key="2">
    <source>
        <dbReference type="ARBA" id="ARBA00043996"/>
    </source>
</evidence>
<dbReference type="EMBL" id="NHYD01002719">
    <property type="protein sequence ID" value="PPQ85407.1"/>
    <property type="molecule type" value="Genomic_DNA"/>
</dbReference>
<reference evidence="6 7" key="1">
    <citation type="journal article" date="2018" name="Evol. Lett.">
        <title>Horizontal gene cluster transfer increased hallucinogenic mushroom diversity.</title>
        <authorList>
            <person name="Reynolds H.T."/>
            <person name="Vijayakumar V."/>
            <person name="Gluck-Thaler E."/>
            <person name="Korotkin H.B."/>
            <person name="Matheny P.B."/>
            <person name="Slot J.C."/>
        </authorList>
    </citation>
    <scope>NUCLEOTIDE SEQUENCE [LARGE SCALE GENOMIC DNA]</scope>
    <source>
        <strain evidence="6 7">2631</strain>
    </source>
</reference>
<evidence type="ECO:0000256" key="4">
    <source>
        <dbReference type="ARBA" id="ARBA00048461"/>
    </source>
</evidence>
<sequence length="310" mass="33099">MARLTSFFQTPALLGLLGAGLFNLGNAMPLRRSSTAAFTTLSTSQISSFKPFSFYAAMAYCQPSQILDLSCGQNCDANPTFQPIASGGDGIDVQFWYVGIDPTLETVVVGHQGTDPSKIVPLLTDADFFLTNLNSTLFPGISSSIQVHNGFADEHAKTADSVLAAVQTAIQQSGINKVTMVGHSLGAALALLESVYLPLFIPDATFKTIGYGMPRVGNQAFATYIDSNVDLDHVNNKEDVVPTVPGRFLGFRHPQGEKHIQDDLSWVDCPGEDSTDSRCSTGDVSNVFEGKIADHDGPYDVVTMGSSTCN</sequence>
<name>A0A409X3S9_PSICY</name>
<accession>A0A409X3S9</accession>
<dbReference type="SUPFAM" id="SSF53474">
    <property type="entry name" value="alpha/beta-Hydrolases"/>
    <property type="match status" value="1"/>
</dbReference>
<dbReference type="InterPro" id="IPR029058">
    <property type="entry name" value="AB_hydrolase_fold"/>
</dbReference>